<protein>
    <submittedName>
        <fullName evidence="6">ACB domain-containing protein</fullName>
    </submittedName>
</protein>
<dbReference type="PROSITE" id="PS51228">
    <property type="entry name" value="ACB_2"/>
    <property type="match status" value="1"/>
</dbReference>
<evidence type="ECO:0000313" key="6">
    <source>
        <dbReference type="WBParaSite" id="ALUE_0001738301-mRNA-1"/>
    </source>
</evidence>
<dbReference type="FunFam" id="1.20.80.10:FF:000010">
    <property type="entry name" value="Acyl-CoA-binding domain-containing protein 5"/>
    <property type="match status" value="1"/>
</dbReference>
<dbReference type="Pfam" id="PF00887">
    <property type="entry name" value="ACBP"/>
    <property type="match status" value="1"/>
</dbReference>
<evidence type="ECO:0000256" key="3">
    <source>
        <dbReference type="ARBA" id="ARBA00059808"/>
    </source>
</evidence>
<reference evidence="6" key="1">
    <citation type="submission" date="2017-02" db="UniProtKB">
        <authorList>
            <consortium name="WormBaseParasite"/>
        </authorList>
    </citation>
    <scope>IDENTIFICATION</scope>
</reference>
<dbReference type="Proteomes" id="UP000036681">
    <property type="component" value="Unplaced"/>
</dbReference>
<dbReference type="PROSITE" id="PS00880">
    <property type="entry name" value="ACB_1"/>
    <property type="match status" value="1"/>
</dbReference>
<dbReference type="GO" id="GO:0000062">
    <property type="term" value="F:fatty-acyl-CoA binding"/>
    <property type="evidence" value="ECO:0007669"/>
    <property type="project" value="InterPro"/>
</dbReference>
<evidence type="ECO:0000259" key="4">
    <source>
        <dbReference type="PROSITE" id="PS51228"/>
    </source>
</evidence>
<evidence type="ECO:0000256" key="2">
    <source>
        <dbReference type="ARBA" id="ARBA00023121"/>
    </source>
</evidence>
<dbReference type="InterPro" id="IPR022408">
    <property type="entry name" value="Acyl-CoA-binding_prot_CS"/>
</dbReference>
<accession>A0A0M3IGG1</accession>
<dbReference type="InterPro" id="IPR014352">
    <property type="entry name" value="FERM/acyl-CoA-bd_prot_sf"/>
</dbReference>
<keyword evidence="5" id="KW-1185">Reference proteome</keyword>
<proteinExistence type="inferred from homology"/>
<dbReference type="AlphaFoldDB" id="A0A0M3IGG1"/>
<organism evidence="5 6">
    <name type="scientific">Ascaris lumbricoides</name>
    <name type="common">Giant roundworm</name>
    <dbReference type="NCBI Taxonomy" id="6252"/>
    <lineage>
        <taxon>Eukaryota</taxon>
        <taxon>Metazoa</taxon>
        <taxon>Ecdysozoa</taxon>
        <taxon>Nematoda</taxon>
        <taxon>Chromadorea</taxon>
        <taxon>Rhabditida</taxon>
        <taxon>Spirurina</taxon>
        <taxon>Ascaridomorpha</taxon>
        <taxon>Ascaridoidea</taxon>
        <taxon>Ascarididae</taxon>
        <taxon>Ascaris</taxon>
    </lineage>
</organism>
<dbReference type="PRINTS" id="PR00689">
    <property type="entry name" value="ACOABINDINGP"/>
</dbReference>
<evidence type="ECO:0000313" key="5">
    <source>
        <dbReference type="Proteomes" id="UP000036681"/>
    </source>
</evidence>
<dbReference type="SUPFAM" id="SSF47027">
    <property type="entry name" value="Acyl-CoA binding protein"/>
    <property type="match status" value="1"/>
</dbReference>
<evidence type="ECO:0000256" key="1">
    <source>
        <dbReference type="ARBA" id="ARBA00005567"/>
    </source>
</evidence>
<dbReference type="PANTHER" id="PTHR23310">
    <property type="entry name" value="ACYL-COA-BINDING PROTEIN, ACBP"/>
    <property type="match status" value="1"/>
</dbReference>
<name>A0A0M3IGG1_ASCLU</name>
<comment type="similarity">
    <text evidence="1">Belongs to the ACBP family.</text>
</comment>
<sequence length="146" mass="16365">MNIFTEIDWSACARSVKEGNKRRYVIDVNGVKYGNPLYTCVGQIAERRRSINGSLTMTAHLLLQFEEAAAKVKNLKKKPSDDEMLQVYSLYKQATVGDINTPKPGATDVTAKAKWSAWEAKKGMSQDKAKEEYVKLVEQLVTKYGA</sequence>
<dbReference type="InterPro" id="IPR035984">
    <property type="entry name" value="Acyl-CoA-binding_sf"/>
</dbReference>
<dbReference type="GO" id="GO:0006631">
    <property type="term" value="P:fatty acid metabolic process"/>
    <property type="evidence" value="ECO:0007669"/>
    <property type="project" value="TreeGrafter"/>
</dbReference>
<dbReference type="Gene3D" id="1.20.80.10">
    <property type="match status" value="1"/>
</dbReference>
<dbReference type="CDD" id="cd00435">
    <property type="entry name" value="ACBP"/>
    <property type="match status" value="1"/>
</dbReference>
<feature type="domain" description="ACB" evidence="4">
    <location>
        <begin position="61"/>
        <end position="146"/>
    </location>
</feature>
<dbReference type="GO" id="GO:0019915">
    <property type="term" value="P:lipid storage"/>
    <property type="evidence" value="ECO:0007669"/>
    <property type="project" value="UniProtKB-ARBA"/>
</dbReference>
<keyword evidence="2" id="KW-0446">Lipid-binding</keyword>
<dbReference type="WBParaSite" id="ALUE_0001738301-mRNA-1">
    <property type="protein sequence ID" value="ALUE_0001738301-mRNA-1"/>
    <property type="gene ID" value="ALUE_0001738301"/>
</dbReference>
<dbReference type="InterPro" id="IPR000582">
    <property type="entry name" value="Acyl-CoA-binding_protein"/>
</dbReference>
<dbReference type="PANTHER" id="PTHR23310:SF62">
    <property type="entry name" value="ACYL-COA BINDING PROTEIN 1, ISOFORM A"/>
    <property type="match status" value="1"/>
</dbReference>
<comment type="function">
    <text evidence="3">Binds medium- and long-chain acyl-CoA esters with very high affinity and may function as an intracellular carrier of acyl-CoA esters.</text>
</comment>